<sequence length="1057" mass="115958">MEQQVLELLRATTVPDTETIKRAEQSLLDSYRQPEFPFALLNIVTHSNVDTGSRKAALTALRKYVDATWSPSFEEASGQPVDLPEEARKQIRSQILTICTSPDSSDDTGQNLAANVVSKIASADFPDNWPELFPHLVSILNNNTSDSATLGSLRVLYELVDSGLSDEQFFGVASDLVNSLKQVTTNGNSNAVNQAMALRVLGCCFDNLEQVLATEHARAVRAFLDEAMPPWMSFFMAVLRQALPEVNQTDFANANGVVNKWKGIIAVKIQVIQMLVKVKKVYTPSITLHVFEIFQIIWQDLTNLSPAYTQLFIDRDGEGKLVDSDGLSYTLDALIIEAVDFLSSILKAKAVRSELTKQTQQSGAEQHATSWLQQLLQVMMLYSRIPREEEEMWQLDANIYLSETTSQTANYTPRTACSELVTQTLMEWLNKTTVHALIYFNANSLAASNVAWKEREAVFYLLNQVLKEARQLEITLEAESITHALQQISPYVNDTNPFLKGGAHLTLSSLLSVAPEEFADASKQSLGLALKAFTEDESAVVNACGLIAVTQYLEVLPQSISLPEQANIVAAVGNYLNQHDLQDELEDSDDIKSALIQILRDAMLLDTSNIERSPALDYFFNLASDSADNFMVSDLLVETFELVVQSVADRGADAYIKLCEKTIPSLTGAFHVGSMNPESRLTDLAAELASKLAEFGSDPLPAGFIRALMPPLRSILIQATDGGVVRPATTAVSHMLNKGTMQFLEWSHDGKSSVEISLTIVDRLISAPEIDETAAEEVGHLATSLVEKCGSEVLGTYLADLIRALAVRLGTAERIQFIQSLLMVFASLAIKAPNDVVNFLADININGASALQVVLTKWLENSVHFAGFDEIRQNAIALSKIYALNDPRVNAISVKGDLVVVDDGRIKTRSRARQNPDTYTQIPATIKILKILIDELKNAAYSSFTDFTSARAAAEALEDDEDGDSLASNDGDANDEWEDLATTGDGSLDLGSAKVRDELMGLVGDGSGSAFGERIRDDQTTEYLIGWFKEQGSKEGFGELFAQLKPDEQKVLHDLVK</sequence>
<comment type="caution">
    <text evidence="1">The sequence shown here is derived from an EMBL/GenBank/DDBJ whole genome shotgun (WGS) entry which is preliminary data.</text>
</comment>
<protein>
    <submittedName>
        <fullName evidence="1">Uncharacterized protein</fullName>
    </submittedName>
</protein>
<evidence type="ECO:0000313" key="2">
    <source>
        <dbReference type="Proteomes" id="UP001172386"/>
    </source>
</evidence>
<name>A0ACC3A0H1_9EURO</name>
<dbReference type="EMBL" id="JAPDRQ010000151">
    <property type="protein sequence ID" value="KAJ9653530.1"/>
    <property type="molecule type" value="Genomic_DNA"/>
</dbReference>
<proteinExistence type="predicted"/>
<gene>
    <name evidence="1" type="ORF">H2198_007312</name>
</gene>
<evidence type="ECO:0000313" key="1">
    <source>
        <dbReference type="EMBL" id="KAJ9653530.1"/>
    </source>
</evidence>
<accession>A0ACC3A0H1</accession>
<dbReference type="Proteomes" id="UP001172386">
    <property type="component" value="Unassembled WGS sequence"/>
</dbReference>
<reference evidence="1" key="1">
    <citation type="submission" date="2022-10" db="EMBL/GenBank/DDBJ databases">
        <title>Culturing micro-colonial fungi from biological soil crusts in the Mojave desert and describing Neophaeococcomyces mojavensis, and introducing the new genera and species Taxawa tesnikishii.</title>
        <authorList>
            <person name="Kurbessoian T."/>
            <person name="Stajich J.E."/>
        </authorList>
    </citation>
    <scope>NUCLEOTIDE SEQUENCE</scope>
    <source>
        <strain evidence="1">JES_112</strain>
    </source>
</reference>
<keyword evidence="2" id="KW-1185">Reference proteome</keyword>
<organism evidence="1 2">
    <name type="scientific">Neophaeococcomyces mojaviensis</name>
    <dbReference type="NCBI Taxonomy" id="3383035"/>
    <lineage>
        <taxon>Eukaryota</taxon>
        <taxon>Fungi</taxon>
        <taxon>Dikarya</taxon>
        <taxon>Ascomycota</taxon>
        <taxon>Pezizomycotina</taxon>
        <taxon>Eurotiomycetes</taxon>
        <taxon>Chaetothyriomycetidae</taxon>
        <taxon>Chaetothyriales</taxon>
        <taxon>Chaetothyriales incertae sedis</taxon>
        <taxon>Neophaeococcomyces</taxon>
    </lineage>
</organism>